<dbReference type="Proteomes" id="UP001628192">
    <property type="component" value="Unassembled WGS sequence"/>
</dbReference>
<accession>A0ABQ0E773</accession>
<name>A0ABQ0E773_9BACT</name>
<dbReference type="PANTHER" id="PTHR12526">
    <property type="entry name" value="GLYCOSYLTRANSFERASE"/>
    <property type="match status" value="1"/>
</dbReference>
<organism evidence="2 3">
    <name type="scientific">Desulfovibrio falkowii</name>
    <dbReference type="NCBI Taxonomy" id="3136602"/>
    <lineage>
        <taxon>Bacteria</taxon>
        <taxon>Pseudomonadati</taxon>
        <taxon>Thermodesulfobacteriota</taxon>
        <taxon>Desulfovibrionia</taxon>
        <taxon>Desulfovibrionales</taxon>
        <taxon>Desulfovibrionaceae</taxon>
        <taxon>Desulfovibrio</taxon>
    </lineage>
</organism>
<reference evidence="2 3" key="1">
    <citation type="journal article" date="2025" name="Int. J. Syst. Evol. Microbiol.">
        <title>Desulfovibrio falkowii sp. nov., Porphyromonas miyakawae sp. nov., Mediterraneibacter flintii sp. nov. and Owariibacterium komagatae gen. nov., sp. nov., isolated from human faeces.</title>
        <authorList>
            <person name="Hamaguchi T."/>
            <person name="Ohara M."/>
            <person name="Hisatomi A."/>
            <person name="Sekiguchi K."/>
            <person name="Takeda J.I."/>
            <person name="Ueyama J."/>
            <person name="Ito M."/>
            <person name="Nishiwaki H."/>
            <person name="Ogi T."/>
            <person name="Hirayama M."/>
            <person name="Ohkuma M."/>
            <person name="Sakamoto M."/>
            <person name="Ohno K."/>
        </authorList>
    </citation>
    <scope>NUCLEOTIDE SEQUENCE [LARGE SCALE GENOMIC DNA]</scope>
    <source>
        <strain evidence="2 3">13CB8C</strain>
    </source>
</reference>
<proteinExistence type="predicted"/>
<dbReference type="Pfam" id="PF00534">
    <property type="entry name" value="Glycos_transf_1"/>
    <property type="match status" value="1"/>
</dbReference>
<comment type="caution">
    <text evidence="2">The sequence shown here is derived from an EMBL/GenBank/DDBJ whole genome shotgun (WGS) entry which is preliminary data.</text>
</comment>
<dbReference type="EMBL" id="BAAFSG010000001">
    <property type="protein sequence ID" value="GAB1253615.1"/>
    <property type="molecule type" value="Genomic_DNA"/>
</dbReference>
<sequence>MIAGEGPLKDDLRAFICEKDLKNVRLIGKLSQPDLWTQVSRSRAVIVPSEWYENGSYAAMEAMGLGRPVIASDMGGIPEHVEDGTTGLLFKAGDSDALVRAVRHMESMSDNALQLMGKAALEKARTAFSSQTYAHTIIDLYKKILRAKHTGQAAR</sequence>
<dbReference type="InterPro" id="IPR001296">
    <property type="entry name" value="Glyco_trans_1"/>
</dbReference>
<dbReference type="CDD" id="cd03801">
    <property type="entry name" value="GT4_PimA-like"/>
    <property type="match status" value="1"/>
</dbReference>
<protein>
    <recommendedName>
        <fullName evidence="1">Glycosyl transferase family 1 domain-containing protein</fullName>
    </recommendedName>
</protein>
<evidence type="ECO:0000313" key="2">
    <source>
        <dbReference type="EMBL" id="GAB1253615.1"/>
    </source>
</evidence>
<dbReference type="SUPFAM" id="SSF53756">
    <property type="entry name" value="UDP-Glycosyltransferase/glycogen phosphorylase"/>
    <property type="match status" value="1"/>
</dbReference>
<gene>
    <name evidence="2" type="ORF">Defa_11020</name>
</gene>
<evidence type="ECO:0000313" key="3">
    <source>
        <dbReference type="Proteomes" id="UP001628192"/>
    </source>
</evidence>
<evidence type="ECO:0000259" key="1">
    <source>
        <dbReference type="Pfam" id="PF00534"/>
    </source>
</evidence>
<dbReference type="PANTHER" id="PTHR12526:SF638">
    <property type="entry name" value="SPORE COAT PROTEIN SA"/>
    <property type="match status" value="1"/>
</dbReference>
<feature type="domain" description="Glycosyl transferase family 1" evidence="1">
    <location>
        <begin position="2"/>
        <end position="119"/>
    </location>
</feature>
<dbReference type="Gene3D" id="3.40.50.2000">
    <property type="entry name" value="Glycogen Phosphorylase B"/>
    <property type="match status" value="2"/>
</dbReference>
<keyword evidence="3" id="KW-1185">Reference proteome</keyword>